<feature type="region of interest" description="Disordered" evidence="1">
    <location>
        <begin position="1"/>
        <end position="78"/>
    </location>
</feature>
<keyword evidence="3" id="KW-1185">Reference proteome</keyword>
<evidence type="ECO:0000313" key="3">
    <source>
        <dbReference type="Proteomes" id="UP000292003"/>
    </source>
</evidence>
<feature type="compositionally biased region" description="Basic residues" evidence="1">
    <location>
        <begin position="14"/>
        <end position="44"/>
    </location>
</feature>
<protein>
    <submittedName>
        <fullName evidence="2">Uncharacterized protein</fullName>
    </submittedName>
</protein>
<comment type="caution">
    <text evidence="2">The sequence shown here is derived from an EMBL/GenBank/DDBJ whole genome shotgun (WGS) entry which is preliminary data.</text>
</comment>
<name>A0A4Q7JA59_9PSEU</name>
<gene>
    <name evidence="2" type="ORF">EWH70_11855</name>
</gene>
<dbReference type="EMBL" id="SFCC01000005">
    <property type="protein sequence ID" value="RZQ63846.1"/>
    <property type="molecule type" value="Genomic_DNA"/>
</dbReference>
<organism evidence="2 3">
    <name type="scientific">Amycolatopsis suaedae</name>
    <dbReference type="NCBI Taxonomy" id="2510978"/>
    <lineage>
        <taxon>Bacteria</taxon>
        <taxon>Bacillati</taxon>
        <taxon>Actinomycetota</taxon>
        <taxon>Actinomycetes</taxon>
        <taxon>Pseudonocardiales</taxon>
        <taxon>Pseudonocardiaceae</taxon>
        <taxon>Amycolatopsis</taxon>
    </lineage>
</organism>
<sequence>MNRSGASRPCGRAVRARPSRRSARTRRRRTARGRPGPPRRRPAHRTPGPASRPASSCSCRAGTARSPPVPRESRRSCG</sequence>
<evidence type="ECO:0000313" key="2">
    <source>
        <dbReference type="EMBL" id="RZQ63846.1"/>
    </source>
</evidence>
<feature type="compositionally biased region" description="Low complexity" evidence="1">
    <location>
        <begin position="45"/>
        <end position="66"/>
    </location>
</feature>
<dbReference type="Proteomes" id="UP000292003">
    <property type="component" value="Unassembled WGS sequence"/>
</dbReference>
<reference evidence="2 3" key="1">
    <citation type="submission" date="2019-02" db="EMBL/GenBank/DDBJ databases">
        <title>Draft genome sequence of Amycolatopsis sp. 8-3EHSu isolated from roots of Suaeda maritima.</title>
        <authorList>
            <person name="Duangmal K."/>
            <person name="Chantavorakit T."/>
        </authorList>
    </citation>
    <scope>NUCLEOTIDE SEQUENCE [LARGE SCALE GENOMIC DNA]</scope>
    <source>
        <strain evidence="2 3">8-3EHSu</strain>
    </source>
</reference>
<dbReference type="AlphaFoldDB" id="A0A4Q7JA59"/>
<evidence type="ECO:0000256" key="1">
    <source>
        <dbReference type="SAM" id="MobiDB-lite"/>
    </source>
</evidence>
<proteinExistence type="predicted"/>
<accession>A0A4Q7JA59</accession>